<evidence type="ECO:0000256" key="1">
    <source>
        <dbReference type="SAM" id="MobiDB-lite"/>
    </source>
</evidence>
<keyword evidence="2" id="KW-0732">Signal</keyword>
<dbReference type="OrthoDB" id="4945628at2"/>
<feature type="chain" id="PRO_5020877282" description="Lipoprotein" evidence="2">
    <location>
        <begin position="36"/>
        <end position="158"/>
    </location>
</feature>
<feature type="signal peptide" evidence="2">
    <location>
        <begin position="1"/>
        <end position="35"/>
    </location>
</feature>
<dbReference type="PROSITE" id="PS51257">
    <property type="entry name" value="PROKAR_LIPOPROTEIN"/>
    <property type="match status" value="1"/>
</dbReference>
<dbReference type="AlphaFoldDB" id="A0A4R5KSJ5"/>
<protein>
    <recommendedName>
        <fullName evidence="5">Lipoprotein</fullName>
    </recommendedName>
</protein>
<proteinExistence type="predicted"/>
<reference evidence="3 4" key="1">
    <citation type="submission" date="2019-03" db="EMBL/GenBank/DDBJ databases">
        <title>Whole genome sequence of Arthrobacter sp JH1-1.</title>
        <authorList>
            <person name="Trinh H.N."/>
        </authorList>
    </citation>
    <scope>NUCLEOTIDE SEQUENCE [LARGE SCALE GENOMIC DNA]</scope>
    <source>
        <strain evidence="3 4">JH1-1</strain>
    </source>
</reference>
<feature type="region of interest" description="Disordered" evidence="1">
    <location>
        <begin position="34"/>
        <end position="63"/>
    </location>
</feature>
<evidence type="ECO:0000313" key="3">
    <source>
        <dbReference type="EMBL" id="TDF97807.1"/>
    </source>
</evidence>
<gene>
    <name evidence="3" type="ORF">E1809_07295</name>
</gene>
<comment type="caution">
    <text evidence="3">The sequence shown here is derived from an EMBL/GenBank/DDBJ whole genome shotgun (WGS) entry which is preliminary data.</text>
</comment>
<keyword evidence="4" id="KW-1185">Reference proteome</keyword>
<evidence type="ECO:0008006" key="5">
    <source>
        <dbReference type="Google" id="ProtNLM"/>
    </source>
</evidence>
<name>A0A4R5KSJ5_9MICC</name>
<sequence>MRPVKTFALSGHIRNLTVALLAVATLAGCSSQAGAASAGTPSPSASSASASADSSPSPSSGPFGGFATAAEMCSTISQEATGASLLPMSAAQGKTSELEQDKAELAATADKVPDSLKADFTAFKDTAIAGLSDQTIYSSGKFEKAMAPITAWLSINCK</sequence>
<dbReference type="EMBL" id="SMRU01000007">
    <property type="protein sequence ID" value="TDF97807.1"/>
    <property type="molecule type" value="Genomic_DNA"/>
</dbReference>
<evidence type="ECO:0000313" key="4">
    <source>
        <dbReference type="Proteomes" id="UP000295511"/>
    </source>
</evidence>
<dbReference type="Proteomes" id="UP000295511">
    <property type="component" value="Unassembled WGS sequence"/>
</dbReference>
<organism evidence="3 4">
    <name type="scientific">Arthrobacter terricola</name>
    <dbReference type="NCBI Taxonomy" id="2547396"/>
    <lineage>
        <taxon>Bacteria</taxon>
        <taxon>Bacillati</taxon>
        <taxon>Actinomycetota</taxon>
        <taxon>Actinomycetes</taxon>
        <taxon>Micrococcales</taxon>
        <taxon>Micrococcaceae</taxon>
        <taxon>Arthrobacter</taxon>
    </lineage>
</organism>
<accession>A0A4R5KSJ5</accession>
<feature type="compositionally biased region" description="Low complexity" evidence="1">
    <location>
        <begin position="34"/>
        <end position="61"/>
    </location>
</feature>
<evidence type="ECO:0000256" key="2">
    <source>
        <dbReference type="SAM" id="SignalP"/>
    </source>
</evidence>